<keyword evidence="4" id="KW-0256">Endoplasmic reticulum</keyword>
<keyword evidence="8" id="KW-0472">Membrane</keyword>
<name>A0AAV9DWZ7_ACOCL</name>
<organism evidence="11 12">
    <name type="scientific">Acorus calamus</name>
    <name type="common">Sweet flag</name>
    <dbReference type="NCBI Taxonomy" id="4465"/>
    <lineage>
        <taxon>Eukaryota</taxon>
        <taxon>Viridiplantae</taxon>
        <taxon>Streptophyta</taxon>
        <taxon>Embryophyta</taxon>
        <taxon>Tracheophyta</taxon>
        <taxon>Spermatophyta</taxon>
        <taxon>Magnoliopsida</taxon>
        <taxon>Liliopsida</taxon>
        <taxon>Acoraceae</taxon>
        <taxon>Acorus</taxon>
    </lineage>
</organism>
<evidence type="ECO:0000256" key="9">
    <source>
        <dbReference type="SAM" id="MobiDB-lite"/>
    </source>
</evidence>
<evidence type="ECO:0000256" key="1">
    <source>
        <dbReference type="ARBA" id="ARBA00004586"/>
    </source>
</evidence>
<dbReference type="EMBL" id="JAUJYO010000011">
    <property type="protein sequence ID" value="KAK1304567.1"/>
    <property type="molecule type" value="Genomic_DNA"/>
</dbReference>
<evidence type="ECO:0000256" key="8">
    <source>
        <dbReference type="ARBA" id="ARBA00023136"/>
    </source>
</evidence>
<evidence type="ECO:0000256" key="6">
    <source>
        <dbReference type="ARBA" id="ARBA00023055"/>
    </source>
</evidence>
<accession>A0AAV9DWZ7</accession>
<evidence type="ECO:0000256" key="5">
    <source>
        <dbReference type="ARBA" id="ARBA00022989"/>
    </source>
</evidence>
<evidence type="ECO:0000256" key="7">
    <source>
        <dbReference type="ARBA" id="ARBA00023121"/>
    </source>
</evidence>
<comment type="subcellular location">
    <subcellularLocation>
        <location evidence="1">Endoplasmic reticulum membrane</location>
    </subcellularLocation>
</comment>
<reference evidence="11" key="1">
    <citation type="journal article" date="2023" name="Nat. Commun.">
        <title>Diploid and tetraploid genomes of Acorus and the evolution of monocots.</title>
        <authorList>
            <person name="Ma L."/>
            <person name="Liu K.W."/>
            <person name="Li Z."/>
            <person name="Hsiao Y.Y."/>
            <person name="Qi Y."/>
            <person name="Fu T."/>
            <person name="Tang G.D."/>
            <person name="Zhang D."/>
            <person name="Sun W.H."/>
            <person name="Liu D.K."/>
            <person name="Li Y."/>
            <person name="Chen G.Z."/>
            <person name="Liu X.D."/>
            <person name="Liao X.Y."/>
            <person name="Jiang Y.T."/>
            <person name="Yu X."/>
            <person name="Hao Y."/>
            <person name="Huang J."/>
            <person name="Zhao X.W."/>
            <person name="Ke S."/>
            <person name="Chen Y.Y."/>
            <person name="Wu W.L."/>
            <person name="Hsu J.L."/>
            <person name="Lin Y.F."/>
            <person name="Huang M.D."/>
            <person name="Li C.Y."/>
            <person name="Huang L."/>
            <person name="Wang Z.W."/>
            <person name="Zhao X."/>
            <person name="Zhong W.Y."/>
            <person name="Peng D.H."/>
            <person name="Ahmad S."/>
            <person name="Lan S."/>
            <person name="Zhang J.S."/>
            <person name="Tsai W.C."/>
            <person name="Van de Peer Y."/>
            <person name="Liu Z.J."/>
        </authorList>
    </citation>
    <scope>NUCLEOTIDE SEQUENCE</scope>
    <source>
        <strain evidence="11">CP</strain>
    </source>
</reference>
<dbReference type="AlphaFoldDB" id="A0AAV9DWZ7"/>
<dbReference type="InterPro" id="IPR057080">
    <property type="entry name" value="PH_SMPa"/>
</dbReference>
<keyword evidence="2" id="KW-0813">Transport</keyword>
<keyword evidence="5" id="KW-1133">Transmembrane helix</keyword>
<dbReference type="CDD" id="cd21675">
    <property type="entry name" value="SMP_TEX2"/>
    <property type="match status" value="1"/>
</dbReference>
<keyword evidence="6" id="KW-0445">Lipid transport</keyword>
<sequence length="822" mass="91333">MFSLFVGIVLGAVTVVLAECLILITIVRRLQRKSSESSTGKDDGLQHRHRHRHRNGDLDFEQSIAFACNKEGFIWVLEPEKVPKASLNESPAEVPKDQKNKKEIIEVSPIKKYANIKDHSLILKDIDGSQAIVQLAGCTILSVSSSSLSSKKWAKKYPIKVECKNSAVYKGSRTLYLYLETSWDKESWCKALRFASSEDKQKLNWYWQLREEFHHYFASLNAEYLKFLKPSTGLAEVKDKMDNLDGSSSKVRLFLKKLAKKASKAGAEYKAMGHGEKKVGDKVQASQETSSKGSSTKISSADTSRTSSLQDAVVPPSALSSVHSNSCTQGSVLLDADSDEKFGADEGTLCWNLLFSRLFFDAKRNSEISSFIKSRIQRTLSDMRTPNYIAGVTCTGIDLGNLPPYIHNMRVLPMDMNEVWAVEVDFEYSGGAILDIETRLEVREPEFQKGIVDTGLESSSIEEATSGLLEGFEHYGAQLDGSIDTVEKTEKKDEGDLDGIKHSKSTSWTSAYVSRWKNILSSLANQVPISLAINIASLRGTIRFHIKPPPSDQVWFGFTLMPEINWNFESSIGDRKITNAHVAMIIGSRFTAAIRETLVLPSCESICLPWMLAEKDDWVPRNVAPFIWVRINQDSSDPTGRDTSSKQSGQGKMRLDASSSTENIPTNSQDDSPKKIKNAISPQPPVQAQLPLRTSSSQHGPSTLGLTDTLTKSKSMEDLTVPLLSEKQDSGSQRKVVRNDDQDSSGRSELESSGEIYPSRAIVIAAEESVAEEDAKPKRIGGRRAKMMDLGKKMSEKLEEKRRNIEEKGRNIVEKMRGGHDT</sequence>
<dbReference type="PROSITE" id="PS51847">
    <property type="entry name" value="SMP"/>
    <property type="match status" value="1"/>
</dbReference>
<proteinExistence type="predicted"/>
<evidence type="ECO:0000256" key="3">
    <source>
        <dbReference type="ARBA" id="ARBA00022692"/>
    </source>
</evidence>
<feature type="compositionally biased region" description="Low complexity" evidence="9">
    <location>
        <begin position="289"/>
        <end position="300"/>
    </location>
</feature>
<feature type="region of interest" description="Disordered" evidence="9">
    <location>
        <begin position="269"/>
        <end position="310"/>
    </location>
</feature>
<dbReference type="PANTHER" id="PTHR13466">
    <property type="entry name" value="TEX2 PROTEIN-RELATED"/>
    <property type="match status" value="1"/>
</dbReference>
<feature type="compositionally biased region" description="Basic and acidic residues" evidence="9">
    <location>
        <begin position="737"/>
        <end position="750"/>
    </location>
</feature>
<dbReference type="GO" id="GO:0006869">
    <property type="term" value="P:lipid transport"/>
    <property type="evidence" value="ECO:0007669"/>
    <property type="project" value="UniProtKB-KW"/>
</dbReference>
<dbReference type="Proteomes" id="UP001180020">
    <property type="component" value="Unassembled WGS sequence"/>
</dbReference>
<dbReference type="InterPro" id="IPR031468">
    <property type="entry name" value="SMP_LBD"/>
</dbReference>
<feature type="compositionally biased region" description="Polar residues" evidence="9">
    <location>
        <begin position="657"/>
        <end position="670"/>
    </location>
</feature>
<feature type="domain" description="SMP-LTD" evidence="10">
    <location>
        <begin position="345"/>
        <end position="609"/>
    </location>
</feature>
<gene>
    <name evidence="11" type="ORF">QJS10_CPB11g02384</name>
</gene>
<dbReference type="GO" id="GO:0008289">
    <property type="term" value="F:lipid binding"/>
    <property type="evidence" value="ECO:0007669"/>
    <property type="project" value="UniProtKB-KW"/>
</dbReference>
<feature type="compositionally biased region" description="Polar residues" evidence="9">
    <location>
        <begin position="692"/>
        <end position="713"/>
    </location>
</feature>
<comment type="caution">
    <text evidence="11">The sequence shown here is derived from an EMBL/GenBank/DDBJ whole genome shotgun (WGS) entry which is preliminary data.</text>
</comment>
<feature type="region of interest" description="Disordered" evidence="9">
    <location>
        <begin position="634"/>
        <end position="757"/>
    </location>
</feature>
<feature type="compositionally biased region" description="Basic and acidic residues" evidence="9">
    <location>
        <begin position="271"/>
        <end position="281"/>
    </location>
</feature>
<evidence type="ECO:0000259" key="10">
    <source>
        <dbReference type="PROSITE" id="PS51847"/>
    </source>
</evidence>
<dbReference type="GO" id="GO:0005789">
    <property type="term" value="C:endoplasmic reticulum membrane"/>
    <property type="evidence" value="ECO:0007669"/>
    <property type="project" value="UniProtKB-SubCell"/>
</dbReference>
<protein>
    <recommendedName>
        <fullName evidence="10">SMP-LTD domain-containing protein</fullName>
    </recommendedName>
</protein>
<evidence type="ECO:0000256" key="2">
    <source>
        <dbReference type="ARBA" id="ARBA00022448"/>
    </source>
</evidence>
<keyword evidence="3" id="KW-0812">Transmembrane</keyword>
<feature type="compositionally biased region" description="Polar residues" evidence="9">
    <location>
        <begin position="301"/>
        <end position="310"/>
    </location>
</feature>
<feature type="region of interest" description="Disordered" evidence="9">
    <location>
        <begin position="772"/>
        <end position="822"/>
    </location>
</feature>
<evidence type="ECO:0000256" key="4">
    <source>
        <dbReference type="ARBA" id="ARBA00022824"/>
    </source>
</evidence>
<keyword evidence="7" id="KW-0446">Lipid-binding</keyword>
<dbReference type="Pfam" id="PF23065">
    <property type="entry name" value="PH_SMPa"/>
    <property type="match status" value="1"/>
</dbReference>
<evidence type="ECO:0000313" key="12">
    <source>
        <dbReference type="Proteomes" id="UP001180020"/>
    </source>
</evidence>
<reference evidence="11" key="2">
    <citation type="submission" date="2023-06" db="EMBL/GenBank/DDBJ databases">
        <authorList>
            <person name="Ma L."/>
            <person name="Liu K.-W."/>
            <person name="Li Z."/>
            <person name="Hsiao Y.-Y."/>
            <person name="Qi Y."/>
            <person name="Fu T."/>
            <person name="Tang G."/>
            <person name="Zhang D."/>
            <person name="Sun W.-H."/>
            <person name="Liu D.-K."/>
            <person name="Li Y."/>
            <person name="Chen G.-Z."/>
            <person name="Liu X.-D."/>
            <person name="Liao X.-Y."/>
            <person name="Jiang Y.-T."/>
            <person name="Yu X."/>
            <person name="Hao Y."/>
            <person name="Huang J."/>
            <person name="Zhao X.-W."/>
            <person name="Ke S."/>
            <person name="Chen Y.-Y."/>
            <person name="Wu W.-L."/>
            <person name="Hsu J.-L."/>
            <person name="Lin Y.-F."/>
            <person name="Huang M.-D."/>
            <person name="Li C.-Y."/>
            <person name="Huang L."/>
            <person name="Wang Z.-W."/>
            <person name="Zhao X."/>
            <person name="Zhong W.-Y."/>
            <person name="Peng D.-H."/>
            <person name="Ahmad S."/>
            <person name="Lan S."/>
            <person name="Zhang J.-S."/>
            <person name="Tsai W.-C."/>
            <person name="Van De Peer Y."/>
            <person name="Liu Z.-J."/>
        </authorList>
    </citation>
    <scope>NUCLEOTIDE SEQUENCE</scope>
    <source>
        <strain evidence="11">CP</strain>
        <tissue evidence="11">Leaves</tissue>
    </source>
</reference>
<evidence type="ECO:0000313" key="11">
    <source>
        <dbReference type="EMBL" id="KAK1304567.1"/>
    </source>
</evidence>
<feature type="compositionally biased region" description="Basic and acidic residues" evidence="9">
    <location>
        <begin position="786"/>
        <end position="822"/>
    </location>
</feature>
<dbReference type="SUPFAM" id="SSF50729">
    <property type="entry name" value="PH domain-like"/>
    <property type="match status" value="1"/>
</dbReference>
<dbReference type="PANTHER" id="PTHR13466:SF0">
    <property type="entry name" value="SMP-LTD DOMAIN-CONTAINING PROTEIN"/>
    <property type="match status" value="1"/>
</dbReference>
<keyword evidence="12" id="KW-1185">Reference proteome</keyword>